<evidence type="ECO:0000313" key="3">
    <source>
        <dbReference type="Proteomes" id="UP000232722"/>
    </source>
</evidence>
<reference evidence="2 3" key="1">
    <citation type="submission" date="2016-04" db="EMBL/GenBank/DDBJ databases">
        <title>Genome analyses suggest a sexual origin of heterokaryosis in a supposedly ancient asexual fungus.</title>
        <authorList>
            <person name="Ropars J."/>
            <person name="Sedzielewska K."/>
            <person name="Noel J."/>
            <person name="Charron P."/>
            <person name="Farinelli L."/>
            <person name="Marton T."/>
            <person name="Kruger M."/>
            <person name="Pelin A."/>
            <person name="Brachmann A."/>
            <person name="Corradi N."/>
        </authorList>
    </citation>
    <scope>NUCLEOTIDE SEQUENCE [LARGE SCALE GENOMIC DNA]</scope>
    <source>
        <strain evidence="2 3">A5</strain>
    </source>
</reference>
<protein>
    <submittedName>
        <fullName evidence="2">Uncharacterized protein</fullName>
    </submittedName>
</protein>
<evidence type="ECO:0000256" key="1">
    <source>
        <dbReference type="SAM" id="MobiDB-lite"/>
    </source>
</evidence>
<dbReference type="Proteomes" id="UP000232722">
    <property type="component" value="Unassembled WGS sequence"/>
</dbReference>
<organism evidence="2 3">
    <name type="scientific">Rhizophagus irregularis</name>
    <dbReference type="NCBI Taxonomy" id="588596"/>
    <lineage>
        <taxon>Eukaryota</taxon>
        <taxon>Fungi</taxon>
        <taxon>Fungi incertae sedis</taxon>
        <taxon>Mucoromycota</taxon>
        <taxon>Glomeromycotina</taxon>
        <taxon>Glomeromycetes</taxon>
        <taxon>Glomerales</taxon>
        <taxon>Glomeraceae</taxon>
        <taxon>Rhizophagus</taxon>
    </lineage>
</organism>
<accession>A0A2N0Q3V8</accession>
<gene>
    <name evidence="2" type="ORF">RhiirA5_351287</name>
</gene>
<reference evidence="2 3" key="2">
    <citation type="submission" date="2017-09" db="EMBL/GenBank/DDBJ databases">
        <title>Extensive intraspecific genome diversity in a model arbuscular mycorrhizal fungus.</title>
        <authorList>
            <person name="Chen E.C."/>
            <person name="Morin E."/>
            <person name="Beaudet D."/>
            <person name="Noel J."/>
            <person name="Ndikumana S."/>
            <person name="Charron P."/>
            <person name="St-Onge C."/>
            <person name="Giorgi J."/>
            <person name="Grigoriev I.V."/>
            <person name="Roux C."/>
            <person name="Martin F.M."/>
            <person name="Corradi N."/>
        </authorList>
    </citation>
    <scope>NUCLEOTIDE SEQUENCE [LARGE SCALE GENOMIC DNA]</scope>
    <source>
        <strain evidence="2 3">A5</strain>
    </source>
</reference>
<sequence>MLIFVKTNYWLNFGKNYNFARIKNIWVDPGQTQVKPESRKFITRPGGSGHAGHVGHGSLKIVSTDPI</sequence>
<name>A0A2N0Q3V8_9GLOM</name>
<feature type="compositionally biased region" description="Gly residues" evidence="1">
    <location>
        <begin position="46"/>
        <end position="55"/>
    </location>
</feature>
<evidence type="ECO:0000313" key="2">
    <source>
        <dbReference type="EMBL" id="PKC13725.1"/>
    </source>
</evidence>
<proteinExistence type="predicted"/>
<feature type="region of interest" description="Disordered" evidence="1">
    <location>
        <begin position="43"/>
        <end position="67"/>
    </location>
</feature>
<dbReference type="AlphaFoldDB" id="A0A2N0Q3V8"/>
<comment type="caution">
    <text evidence="2">The sequence shown here is derived from an EMBL/GenBank/DDBJ whole genome shotgun (WGS) entry which is preliminary data.</text>
</comment>
<dbReference type="EMBL" id="LLXJ01000174">
    <property type="protein sequence ID" value="PKC13725.1"/>
    <property type="molecule type" value="Genomic_DNA"/>
</dbReference>